<evidence type="ECO:0000313" key="5">
    <source>
        <dbReference type="EMBL" id="KOR76967.1"/>
    </source>
</evidence>
<dbReference type="OrthoDB" id="2541666at2"/>
<accession>A0A0M1N472</accession>
<proteinExistence type="inferred from homology"/>
<dbReference type="PANTHER" id="PTHR30469">
    <property type="entry name" value="MULTIDRUG RESISTANCE PROTEIN MDTA"/>
    <property type="match status" value="1"/>
</dbReference>
<evidence type="ECO:0000259" key="4">
    <source>
        <dbReference type="Pfam" id="PF25990"/>
    </source>
</evidence>
<comment type="similarity">
    <text evidence="1">Belongs to the membrane fusion protein (MFP) (TC 8.A.1) family.</text>
</comment>
<dbReference type="PANTHER" id="PTHR30469:SF33">
    <property type="entry name" value="SLR1207 PROTEIN"/>
    <property type="match status" value="1"/>
</dbReference>
<comment type="caution">
    <text evidence="5">The sequence shown here is derived from an EMBL/GenBank/DDBJ whole genome shotgun (WGS) entry which is preliminary data.</text>
</comment>
<reference evidence="6" key="1">
    <citation type="submission" date="2015-08" db="EMBL/GenBank/DDBJ databases">
        <title>Genome sequencing project for genomic taxonomy and phylogenomics of Bacillus-like bacteria.</title>
        <authorList>
            <person name="Liu B."/>
            <person name="Wang J."/>
            <person name="Zhu Y."/>
            <person name="Liu G."/>
            <person name="Chen Q."/>
            <person name="Chen Z."/>
            <person name="Lan J."/>
            <person name="Che J."/>
            <person name="Ge C."/>
            <person name="Shi H."/>
            <person name="Pan Z."/>
            <person name="Liu X."/>
        </authorList>
    </citation>
    <scope>NUCLEOTIDE SEQUENCE [LARGE SCALE GENOMIC DNA]</scope>
    <source>
        <strain evidence="6">FJAT-22460</strain>
    </source>
</reference>
<evidence type="ECO:0000259" key="3">
    <source>
        <dbReference type="Pfam" id="PF25967"/>
    </source>
</evidence>
<dbReference type="RefSeq" id="WP_054404812.1">
    <property type="nucleotide sequence ID" value="NZ_LIUT01000006.1"/>
</dbReference>
<dbReference type="InterPro" id="IPR058627">
    <property type="entry name" value="MdtA-like_C"/>
</dbReference>
<name>A0A0M1N472_9BACL</name>
<feature type="coiled-coil region" evidence="2">
    <location>
        <begin position="101"/>
        <end position="172"/>
    </location>
</feature>
<evidence type="ECO:0000256" key="1">
    <source>
        <dbReference type="ARBA" id="ARBA00009477"/>
    </source>
</evidence>
<dbReference type="NCBIfam" id="TIGR01730">
    <property type="entry name" value="RND_mfp"/>
    <property type="match status" value="1"/>
</dbReference>
<evidence type="ECO:0000256" key="2">
    <source>
        <dbReference type="SAM" id="Coils"/>
    </source>
</evidence>
<dbReference type="GO" id="GO:0015562">
    <property type="term" value="F:efflux transmembrane transporter activity"/>
    <property type="evidence" value="ECO:0007669"/>
    <property type="project" value="TreeGrafter"/>
</dbReference>
<organism evidence="5 6">
    <name type="scientific">Paenibacillus solani</name>
    <dbReference type="NCBI Taxonomy" id="1705565"/>
    <lineage>
        <taxon>Bacteria</taxon>
        <taxon>Bacillati</taxon>
        <taxon>Bacillota</taxon>
        <taxon>Bacilli</taxon>
        <taxon>Bacillales</taxon>
        <taxon>Paenibacillaceae</taxon>
        <taxon>Paenibacillus</taxon>
    </lineage>
</organism>
<dbReference type="Gene3D" id="2.40.50.100">
    <property type="match status" value="1"/>
</dbReference>
<dbReference type="PATRIC" id="fig|1705565.3.peg.943"/>
<dbReference type="InterPro" id="IPR058636">
    <property type="entry name" value="Beta-barrel_YknX"/>
</dbReference>
<dbReference type="GO" id="GO:1990281">
    <property type="term" value="C:efflux pump complex"/>
    <property type="evidence" value="ECO:0007669"/>
    <property type="project" value="TreeGrafter"/>
</dbReference>
<keyword evidence="6" id="KW-1185">Reference proteome</keyword>
<dbReference type="Pfam" id="PF25990">
    <property type="entry name" value="Beta-barrel_YknX"/>
    <property type="match status" value="1"/>
</dbReference>
<protein>
    <submittedName>
        <fullName evidence="5">RND transporter</fullName>
    </submittedName>
</protein>
<dbReference type="Proteomes" id="UP000036932">
    <property type="component" value="Unassembled WGS sequence"/>
</dbReference>
<keyword evidence="2" id="KW-0175">Coiled coil</keyword>
<dbReference type="Gene3D" id="2.40.420.20">
    <property type="match status" value="1"/>
</dbReference>
<dbReference type="InterPro" id="IPR006143">
    <property type="entry name" value="RND_pump_MFP"/>
</dbReference>
<feature type="domain" description="Multidrug resistance protein MdtA-like C-terminal permuted SH3" evidence="3">
    <location>
        <begin position="306"/>
        <end position="361"/>
    </location>
</feature>
<evidence type="ECO:0000313" key="6">
    <source>
        <dbReference type="Proteomes" id="UP000036932"/>
    </source>
</evidence>
<dbReference type="AlphaFoldDB" id="A0A0M1N472"/>
<dbReference type="SUPFAM" id="SSF111369">
    <property type="entry name" value="HlyD-like secretion proteins"/>
    <property type="match status" value="1"/>
</dbReference>
<dbReference type="Pfam" id="PF25967">
    <property type="entry name" value="RND-MFP_C"/>
    <property type="match status" value="1"/>
</dbReference>
<gene>
    <name evidence="5" type="ORF">AM231_23905</name>
</gene>
<dbReference type="EMBL" id="LIUT01000006">
    <property type="protein sequence ID" value="KOR76967.1"/>
    <property type="molecule type" value="Genomic_DNA"/>
</dbReference>
<sequence>MIKKIIKWTVIVAVLGLVGYWGYGQVKPKEPEIPMMEEPQVITFPVTEETIVSTVQVKGTSEYGRETNVYAPFEAKVESWNVENGQQIKKGDALFKLEQTAIRQQLQQKEAELQKRKLEKELKEFTLNQDLDSAPALATEAERLKMLADQENARLSSQLDEVTNDIERQTMADLNDRLKKATYLSPAAGLFLFDPTQQVPQSVTANQYIGKIVDLDSLRLVAFVGENDIFSIKPDMAVEVKMPSIKDLKLKGKVLEVAKFAETTAQEKQTSQTPQFKVIISLPKEDRLIGGLTLNGDIVTKRKDKAVVVPKLAVMTDGGNSYVMVDKGGGQIERQDIETGMQTLDKIEVLSGLKAGDTVVLQ</sequence>
<feature type="domain" description="YknX-like beta-barrel" evidence="4">
    <location>
        <begin position="222"/>
        <end position="292"/>
    </location>
</feature>
<dbReference type="Gene3D" id="2.40.30.170">
    <property type="match status" value="1"/>
</dbReference>